<dbReference type="SUPFAM" id="SSF56112">
    <property type="entry name" value="Protein kinase-like (PK-like)"/>
    <property type="match status" value="1"/>
</dbReference>
<keyword evidence="5" id="KW-1185">Reference proteome</keyword>
<name>A0AA36GV57_CYLNA</name>
<dbReference type="GO" id="GO:0004305">
    <property type="term" value="F:ethanolamine kinase activity"/>
    <property type="evidence" value="ECO:0007669"/>
    <property type="project" value="TreeGrafter"/>
</dbReference>
<dbReference type="Pfam" id="PF01633">
    <property type="entry name" value="Choline_kinase"/>
    <property type="match status" value="1"/>
</dbReference>
<dbReference type="AlphaFoldDB" id="A0AA36GV57"/>
<evidence type="ECO:0000256" key="3">
    <source>
        <dbReference type="ARBA" id="ARBA00038211"/>
    </source>
</evidence>
<dbReference type="PANTHER" id="PTHR22603:SF93">
    <property type="entry name" value="RE24176P"/>
    <property type="match status" value="1"/>
</dbReference>
<dbReference type="GO" id="GO:0005737">
    <property type="term" value="C:cytoplasm"/>
    <property type="evidence" value="ECO:0007669"/>
    <property type="project" value="TreeGrafter"/>
</dbReference>
<dbReference type="EMBL" id="CATQJL010000223">
    <property type="protein sequence ID" value="CAJ0598945.1"/>
    <property type="molecule type" value="Genomic_DNA"/>
</dbReference>
<dbReference type="Gene3D" id="3.90.1200.10">
    <property type="match status" value="1"/>
</dbReference>
<keyword evidence="2" id="KW-1208">Phospholipid metabolism</keyword>
<evidence type="ECO:0008006" key="6">
    <source>
        <dbReference type="Google" id="ProtNLM"/>
    </source>
</evidence>
<sequence length="219" mass="26017">MEVDLSVWRKRPFMVILRFQFPKTLTVEQLEEELSEIERFLDKQECPSVFCHNDIVPANVLLRERGPDEGDVIDESRLVLIDFEFGSYNHRAYEIANSMAEHGMTYGTSKHPYYDTDIRIMQDEDFARTYCTAYLDQLYKEFETPAKLKSQCLSGDREADVLKLIAEGRRYLGLPHLFWGIWNILFAQEHKALEGMDYEAQFKDRIIMYFKFKPNMYKY</sequence>
<keyword evidence="1" id="KW-0443">Lipid metabolism</keyword>
<evidence type="ECO:0000313" key="5">
    <source>
        <dbReference type="Proteomes" id="UP001176961"/>
    </source>
</evidence>
<comment type="caution">
    <text evidence="4">The sequence shown here is derived from an EMBL/GenBank/DDBJ whole genome shotgun (WGS) entry which is preliminary data.</text>
</comment>
<keyword evidence="1" id="KW-0594">Phospholipid biosynthesis</keyword>
<protein>
    <recommendedName>
        <fullName evidence="6">Choline/ethanolamine kinase</fullName>
    </recommendedName>
</protein>
<reference evidence="4" key="1">
    <citation type="submission" date="2023-07" db="EMBL/GenBank/DDBJ databases">
        <authorList>
            <consortium name="CYATHOMIX"/>
        </authorList>
    </citation>
    <scope>NUCLEOTIDE SEQUENCE</scope>
    <source>
        <strain evidence="4">N/A</strain>
    </source>
</reference>
<dbReference type="PANTHER" id="PTHR22603">
    <property type="entry name" value="CHOLINE/ETHANOALAMINE KINASE"/>
    <property type="match status" value="1"/>
</dbReference>
<accession>A0AA36GV57</accession>
<comment type="similarity">
    <text evidence="3">Belongs to the choline/ethanolamine kinase family.</text>
</comment>
<evidence type="ECO:0000256" key="2">
    <source>
        <dbReference type="ARBA" id="ARBA00023264"/>
    </source>
</evidence>
<evidence type="ECO:0000256" key="1">
    <source>
        <dbReference type="ARBA" id="ARBA00023209"/>
    </source>
</evidence>
<proteinExistence type="inferred from homology"/>
<dbReference type="InterPro" id="IPR011009">
    <property type="entry name" value="Kinase-like_dom_sf"/>
</dbReference>
<gene>
    <name evidence="4" type="ORF">CYNAS_LOCUS10928</name>
</gene>
<organism evidence="4 5">
    <name type="scientific">Cylicocyclus nassatus</name>
    <name type="common">Nematode worm</name>
    <dbReference type="NCBI Taxonomy" id="53992"/>
    <lineage>
        <taxon>Eukaryota</taxon>
        <taxon>Metazoa</taxon>
        <taxon>Ecdysozoa</taxon>
        <taxon>Nematoda</taxon>
        <taxon>Chromadorea</taxon>
        <taxon>Rhabditida</taxon>
        <taxon>Rhabditina</taxon>
        <taxon>Rhabditomorpha</taxon>
        <taxon>Strongyloidea</taxon>
        <taxon>Strongylidae</taxon>
        <taxon>Cylicocyclus</taxon>
    </lineage>
</organism>
<dbReference type="Proteomes" id="UP001176961">
    <property type="component" value="Unassembled WGS sequence"/>
</dbReference>
<dbReference type="GO" id="GO:0006646">
    <property type="term" value="P:phosphatidylethanolamine biosynthetic process"/>
    <property type="evidence" value="ECO:0007669"/>
    <property type="project" value="TreeGrafter"/>
</dbReference>
<keyword evidence="1" id="KW-0444">Lipid biosynthesis</keyword>
<evidence type="ECO:0000313" key="4">
    <source>
        <dbReference type="EMBL" id="CAJ0598945.1"/>
    </source>
</evidence>
<dbReference type="GO" id="GO:0004103">
    <property type="term" value="F:choline kinase activity"/>
    <property type="evidence" value="ECO:0007669"/>
    <property type="project" value="TreeGrafter"/>
</dbReference>